<name>A0A8H8CUQ6_AJECA</name>
<dbReference type="Proteomes" id="UP000670092">
    <property type="component" value="Unassembled WGS sequence"/>
</dbReference>
<reference evidence="1 2" key="1">
    <citation type="submission" date="2021-01" db="EMBL/GenBank/DDBJ databases">
        <title>Chromosome-level genome assembly of a human fungal pathogen reveals clustering of transcriptionally co-regulated genes.</title>
        <authorList>
            <person name="Voorhies M."/>
            <person name="Cohen S."/>
            <person name="Shea T.P."/>
            <person name="Petrus S."/>
            <person name="Munoz J.F."/>
            <person name="Poplawski S."/>
            <person name="Goldman W.E."/>
            <person name="Michael T."/>
            <person name="Cuomo C.A."/>
            <person name="Sil A."/>
            <person name="Beyhan S."/>
        </authorList>
    </citation>
    <scope>NUCLEOTIDE SEQUENCE [LARGE SCALE GENOMIC DNA]</scope>
    <source>
        <strain evidence="1 2">G184AR</strain>
    </source>
</reference>
<protein>
    <submittedName>
        <fullName evidence="1">Uncharacterized protein</fullName>
    </submittedName>
</protein>
<dbReference type="AlphaFoldDB" id="A0A8H8CUQ6"/>
<evidence type="ECO:0000313" key="2">
    <source>
        <dbReference type="Proteomes" id="UP000670092"/>
    </source>
</evidence>
<comment type="caution">
    <text evidence="1">The sequence shown here is derived from an EMBL/GenBank/DDBJ whole genome shotgun (WGS) entry which is preliminary data.</text>
</comment>
<dbReference type="VEuPathDB" id="FungiDB:I7I52_07572"/>
<gene>
    <name evidence="1" type="ORF">I7I52_07572</name>
</gene>
<proteinExistence type="predicted"/>
<dbReference type="EMBL" id="JAEVHI010000005">
    <property type="protein sequence ID" value="KAG5290522.1"/>
    <property type="molecule type" value="Genomic_DNA"/>
</dbReference>
<evidence type="ECO:0000313" key="1">
    <source>
        <dbReference type="EMBL" id="KAG5290522.1"/>
    </source>
</evidence>
<accession>A0A8H8CUQ6</accession>
<sequence>MSVPRPPALHRRRESVHLLISHGRSVGIYMATIYSTYSTYVPGEREGWRIVTYLHTSSFIHSFIQTDYTFCSPLP</sequence>
<organism evidence="1 2">
    <name type="scientific">Ajellomyces capsulatus</name>
    <name type="common">Darling's disease fungus</name>
    <name type="synonym">Histoplasma capsulatum</name>
    <dbReference type="NCBI Taxonomy" id="5037"/>
    <lineage>
        <taxon>Eukaryota</taxon>
        <taxon>Fungi</taxon>
        <taxon>Dikarya</taxon>
        <taxon>Ascomycota</taxon>
        <taxon>Pezizomycotina</taxon>
        <taxon>Eurotiomycetes</taxon>
        <taxon>Eurotiomycetidae</taxon>
        <taxon>Onygenales</taxon>
        <taxon>Ajellomycetaceae</taxon>
        <taxon>Histoplasma</taxon>
    </lineage>
</organism>